<dbReference type="AlphaFoldDB" id="A0A034V7J7"/>
<feature type="non-terminal residue" evidence="1">
    <location>
        <position position="365"/>
    </location>
</feature>
<accession>A0A034V7J7</accession>
<proteinExistence type="predicted"/>
<dbReference type="EMBL" id="GAKP01019701">
    <property type="protein sequence ID" value="JAC39251.1"/>
    <property type="molecule type" value="Transcribed_RNA"/>
</dbReference>
<reference evidence="1" key="1">
    <citation type="journal article" date="2014" name="BMC Genomics">
        <title>Characterizing the developmental transcriptome of the oriental fruit fly, Bactrocera dorsalis (Diptera: Tephritidae) through comparative genomic analysis with Drosophila melanogaster utilizing modENCODE datasets.</title>
        <authorList>
            <person name="Geib S.M."/>
            <person name="Calla B."/>
            <person name="Hall B."/>
            <person name="Hou S."/>
            <person name="Manoukis N.C."/>
        </authorList>
    </citation>
    <scope>NUCLEOTIDE SEQUENCE</scope>
    <source>
        <strain evidence="1">Punador</strain>
    </source>
</reference>
<feature type="non-terminal residue" evidence="1">
    <location>
        <position position="1"/>
    </location>
</feature>
<organism evidence="1">
    <name type="scientific">Bactrocera dorsalis</name>
    <name type="common">Oriental fruit fly</name>
    <name type="synonym">Dacus dorsalis</name>
    <dbReference type="NCBI Taxonomy" id="27457"/>
    <lineage>
        <taxon>Eukaryota</taxon>
        <taxon>Metazoa</taxon>
        <taxon>Ecdysozoa</taxon>
        <taxon>Arthropoda</taxon>
        <taxon>Hexapoda</taxon>
        <taxon>Insecta</taxon>
        <taxon>Pterygota</taxon>
        <taxon>Neoptera</taxon>
        <taxon>Endopterygota</taxon>
        <taxon>Diptera</taxon>
        <taxon>Brachycera</taxon>
        <taxon>Muscomorpha</taxon>
        <taxon>Tephritoidea</taxon>
        <taxon>Tephritidae</taxon>
        <taxon>Bactrocera</taxon>
        <taxon>Bactrocera</taxon>
    </lineage>
</organism>
<protein>
    <submittedName>
        <fullName evidence="1">Uncharacterized protein</fullName>
    </submittedName>
</protein>
<name>A0A034V7J7_BACDO</name>
<dbReference type="OrthoDB" id="8065942at2759"/>
<sequence length="365" mass="40851">VEDQAPQTQQQQIRKSLITQKTQIIAKPKVLHTEKQLEQLAKPSQALHTKTHVQQELQEQELDIEKQMEELHQDHQLVPQNVVVAQIQSELQQSPQQLTQTALPSLLVKQQQHAINNQNQNELAENPQMIESMKQNQPMQQQRIGETLNASKPSELEFLSQQLQQQFNQPQLILQRTSTQIQEQVILRPTVTLSQDSPINLPPFVQLASKQTTNATKKKTVATKTKTITRKAAKLSDYVPQLTHVFQPLPVALNTKKAPTLEPTTTVDLPPSNTNVATTSHQQFTTAVEEQFTNASNTSLSPPNANAMLLTLPATLNATSTSASNASYVYTLSGDSSLFNSSELLKALENYQLQRSQQQQQLTQS</sequence>
<evidence type="ECO:0000313" key="1">
    <source>
        <dbReference type="EMBL" id="JAC39251.1"/>
    </source>
</evidence>